<dbReference type="InterPro" id="IPR005174">
    <property type="entry name" value="KIB1-4_b-propeller"/>
</dbReference>
<evidence type="ECO:0000313" key="10">
    <source>
        <dbReference type="Proteomes" id="UP001231189"/>
    </source>
</evidence>
<evidence type="ECO:0000259" key="7">
    <source>
        <dbReference type="PROSITE" id="PS50158"/>
    </source>
</evidence>
<dbReference type="Pfam" id="PF07727">
    <property type="entry name" value="RVT_2"/>
    <property type="match status" value="1"/>
</dbReference>
<dbReference type="SMART" id="SM00343">
    <property type="entry name" value="ZnF_C2HC"/>
    <property type="match status" value="1"/>
</dbReference>
<dbReference type="InterPro" id="IPR001584">
    <property type="entry name" value="Integrase_cat-core"/>
</dbReference>
<dbReference type="SUPFAM" id="SSF57756">
    <property type="entry name" value="Retrovirus zinc finger-like domains"/>
    <property type="match status" value="1"/>
</dbReference>
<dbReference type="GO" id="GO:0003676">
    <property type="term" value="F:nucleic acid binding"/>
    <property type="evidence" value="ECO:0007669"/>
    <property type="project" value="InterPro"/>
</dbReference>
<protein>
    <recommendedName>
        <fullName evidence="11">Gag-pol polyprotein</fullName>
    </recommendedName>
</protein>
<keyword evidence="4" id="KW-0378">Hydrolase</keyword>
<reference evidence="9" key="1">
    <citation type="submission" date="2023-07" db="EMBL/GenBank/DDBJ databases">
        <title>A chromosome-level genome assembly of Lolium multiflorum.</title>
        <authorList>
            <person name="Chen Y."/>
            <person name="Copetti D."/>
            <person name="Kolliker R."/>
            <person name="Studer B."/>
        </authorList>
    </citation>
    <scope>NUCLEOTIDE SEQUENCE</scope>
    <source>
        <strain evidence="9">02402/16</strain>
        <tissue evidence="9">Leaf</tissue>
    </source>
</reference>
<sequence>MAKSSRVCGSGLFHKVFTEGPLEVLISQCDAITAASLVGSSKSILQSAKYSATLPASQPFGLPCVLCCDPADKPWAVFKEDLPVHSKCKLLPLDRFSYDGLMPHGKDEERAGANGDWIAMVGPEGKWNLLNVYTHRKIKLPSLRDKLETTHNPLIFEYQRSAIRLQKIAICQVPTAARGYQDFSLVAIFDFAIAYLHGEYPRAWIFLENQFQYGAIYCDAIIHNGLVFAVTELGNVYAWDPNQFDDKKHRVEENSILSDDKGEMACQSFKPPTPPCLLSMETDAAGPGTDEPIPGIIVSHEEGCGLGLPPAVETGGAAGAASVEPLVNGVVPREFSELEQNGLPIVKTDITGADAGVATDDPAPEVCFALLKPVLPRVLTGGGPGAGRVEPLTEVDIGGLPSVETSGLPGAGIVEISASGPVREHIWSYYPFRFYRATDSYEPEHVPDVPSVEPDAPVSSGDDQEGSASLGQDVSCHSPDSELKSATVAYIARTVLQALKIQLGGSQDQLLQAIVTTKDQPACFVISCILFDKLKHCNWRIVQSHQHGERSYVYVKMIHADLVRFHDKMWHDDVRCRFTSTNSLASVSIEDMASSINFNQFLEKEKLKSNGSNFTDWFRHVRIFLNGGNLQYVLDAPLGDPPAETETDEVKNVYMTRKTRYSQVQCAILCSLESDLQKRFEHHDPHELIKELKTIFETHAAVECYEASKHFFSCMMEEGSSISEHMLVMTGHAKKLSDLGIVIPNRLGINRVLQSLPPSYKNFVMNYNMQNMNKEFPELFGMLKAAEIEIKKEHQVLMVNKTTSFKKQGKSKGKNKKSGKKAATPPVKPKSGPKPDAECYYCKEKGHWKRNCSKYLADLKSGLVKKKKEGISDIHVIDVYLTSSRSSTWVFDTGSVAHICNSKQELKNKRQLLKDEVTMRVGNGSKVNVIAVGTLPLHLPSGLVLSLNNCYYVPALSMNIISGSCLMQDGYSFKSENNGCSIFMNNIFYGRAPQKNGLFLLDLDSSNTHIHNIDAKRIKLNDNSTYMWHCRLGHIGVKRMKKLHTDGLLESLDFESLDRCEACLMGKMTKTPFSGMMERATDLLEIIHTDVCGPMSVASRGGYRYVLTFTDDLSRYGYIYLMKHKSETFEKFKEFQSEVENQRNKKIKFLRSDRGGEYLSYEFSMHLKKCGILSQLTPPGTPQRNGVSERRNRTLLDMVRSMMSLTDLPLSFWSYALETAAFTLNRAPSKSVETTPYELWFNKKPKLSFLKVWGCEAYVKKLQPDKLEPKAEKCVFIGYPKETIGYTFYHKSEGKIFVAKNGTFLEKEFLTKEVTGRKVELDEIEESLLVDQSSAVPENVPVPPTPATEEANDNDHETSNETATEPRRSTRDRATPDWYDPCLNVMIVDNNDEDPATYEEAMMSPDSNKWQEAMKSEMGSMYDNKVWTLVDLPDSRKAVENKWIFKRKTDADGNITVYKARLVAKGFRQIQGVDYDETFSPVAKLKSVRILLAIAAFFDYEIWQMDVKTAFLNGDIEEELYMVQPKGFVDPKNADKVCKLQRSIYGLKQASRSWNRRFDKVIKDFGFIQCHGEACIYKKVSGSSVAFLILYVDDILLIGNDIELLSSVKGYLNNSFSMKDLGEASYILGIKIYRDRSRRLIGLSQSTYLDKILKKFRMDESKKGFLPMLPGKVLSKTQGPATAEERERMSQIPYASAVGSIMYGTLILMTLSHNL</sequence>
<accession>A0AAD8SS13</accession>
<feature type="region of interest" description="Disordered" evidence="6">
    <location>
        <begin position="1330"/>
        <end position="1376"/>
    </location>
</feature>
<dbReference type="Pfam" id="PF00665">
    <property type="entry name" value="rve"/>
    <property type="match status" value="1"/>
</dbReference>
<feature type="region of interest" description="Disordered" evidence="6">
    <location>
        <begin position="801"/>
        <end position="835"/>
    </location>
</feature>
<dbReference type="Gene3D" id="3.30.420.10">
    <property type="entry name" value="Ribonuclease H-like superfamily/Ribonuclease H"/>
    <property type="match status" value="1"/>
</dbReference>
<evidence type="ECO:0000313" key="9">
    <source>
        <dbReference type="EMBL" id="KAK1662507.1"/>
    </source>
</evidence>
<keyword evidence="10" id="KW-1185">Reference proteome</keyword>
<feature type="region of interest" description="Disordered" evidence="6">
    <location>
        <begin position="445"/>
        <end position="478"/>
    </location>
</feature>
<dbReference type="InterPro" id="IPR039537">
    <property type="entry name" value="Retrotran_Ty1/copia-like"/>
</dbReference>
<dbReference type="PANTHER" id="PTHR42648:SF27">
    <property type="entry name" value="RNA-DIRECTED DNA POLYMERASE"/>
    <property type="match status" value="1"/>
</dbReference>
<dbReference type="InterPro" id="IPR043502">
    <property type="entry name" value="DNA/RNA_pol_sf"/>
</dbReference>
<dbReference type="GO" id="GO:0006508">
    <property type="term" value="P:proteolysis"/>
    <property type="evidence" value="ECO:0007669"/>
    <property type="project" value="UniProtKB-KW"/>
</dbReference>
<evidence type="ECO:0000256" key="4">
    <source>
        <dbReference type="ARBA" id="ARBA00022801"/>
    </source>
</evidence>
<dbReference type="GO" id="GO:0008270">
    <property type="term" value="F:zinc ion binding"/>
    <property type="evidence" value="ECO:0007669"/>
    <property type="project" value="UniProtKB-KW"/>
</dbReference>
<evidence type="ECO:0000256" key="5">
    <source>
        <dbReference type="PROSITE-ProRule" id="PRU00047"/>
    </source>
</evidence>
<dbReference type="InterPro" id="IPR054722">
    <property type="entry name" value="PolX-like_BBD"/>
</dbReference>
<evidence type="ECO:0000256" key="2">
    <source>
        <dbReference type="ARBA" id="ARBA00022723"/>
    </source>
</evidence>
<dbReference type="InterPro" id="IPR057670">
    <property type="entry name" value="SH3_retrovirus"/>
</dbReference>
<keyword evidence="1" id="KW-0645">Protease</keyword>
<organism evidence="9 10">
    <name type="scientific">Lolium multiflorum</name>
    <name type="common">Italian ryegrass</name>
    <name type="synonym">Lolium perenne subsp. multiflorum</name>
    <dbReference type="NCBI Taxonomy" id="4521"/>
    <lineage>
        <taxon>Eukaryota</taxon>
        <taxon>Viridiplantae</taxon>
        <taxon>Streptophyta</taxon>
        <taxon>Embryophyta</taxon>
        <taxon>Tracheophyta</taxon>
        <taxon>Spermatophyta</taxon>
        <taxon>Magnoliopsida</taxon>
        <taxon>Liliopsida</taxon>
        <taxon>Poales</taxon>
        <taxon>Poaceae</taxon>
        <taxon>BOP clade</taxon>
        <taxon>Pooideae</taxon>
        <taxon>Poodae</taxon>
        <taxon>Poeae</taxon>
        <taxon>Poeae Chloroplast Group 2 (Poeae type)</taxon>
        <taxon>Loliodinae</taxon>
        <taxon>Loliinae</taxon>
        <taxon>Lolium</taxon>
    </lineage>
</organism>
<dbReference type="PANTHER" id="PTHR42648">
    <property type="entry name" value="TRANSPOSASE, PUTATIVE-RELATED"/>
    <property type="match status" value="1"/>
</dbReference>
<keyword evidence="5" id="KW-0863">Zinc-finger</keyword>
<dbReference type="Proteomes" id="UP001231189">
    <property type="component" value="Unassembled WGS sequence"/>
</dbReference>
<dbReference type="InterPro" id="IPR036875">
    <property type="entry name" value="Znf_CCHC_sf"/>
</dbReference>
<evidence type="ECO:0000259" key="8">
    <source>
        <dbReference type="PROSITE" id="PS50994"/>
    </source>
</evidence>
<gene>
    <name evidence="9" type="ORF">QYE76_050666</name>
</gene>
<keyword evidence="2" id="KW-0479">Metal-binding</keyword>
<name>A0AAD8SS13_LOLMU</name>
<keyword evidence="5" id="KW-0862">Zinc</keyword>
<feature type="compositionally biased region" description="Basic and acidic residues" evidence="6">
    <location>
        <begin position="1353"/>
        <end position="1375"/>
    </location>
</feature>
<feature type="domain" description="CCHC-type" evidence="7">
    <location>
        <begin position="839"/>
        <end position="854"/>
    </location>
</feature>
<dbReference type="Pfam" id="PF25597">
    <property type="entry name" value="SH3_retrovirus"/>
    <property type="match status" value="1"/>
</dbReference>
<dbReference type="EMBL" id="JAUUTY010000003">
    <property type="protein sequence ID" value="KAK1662507.1"/>
    <property type="molecule type" value="Genomic_DNA"/>
</dbReference>
<dbReference type="InterPro" id="IPR013103">
    <property type="entry name" value="RVT_2"/>
</dbReference>
<dbReference type="InterPro" id="IPR025724">
    <property type="entry name" value="GAG-pre-integrase_dom"/>
</dbReference>
<feature type="non-terminal residue" evidence="9">
    <location>
        <position position="1715"/>
    </location>
</feature>
<dbReference type="InterPro" id="IPR001878">
    <property type="entry name" value="Znf_CCHC"/>
</dbReference>
<dbReference type="SUPFAM" id="SSF56672">
    <property type="entry name" value="DNA/RNA polymerases"/>
    <property type="match status" value="1"/>
</dbReference>
<dbReference type="SUPFAM" id="SSF53098">
    <property type="entry name" value="Ribonuclease H-like"/>
    <property type="match status" value="1"/>
</dbReference>
<dbReference type="Pfam" id="PF14223">
    <property type="entry name" value="Retrotran_gag_2"/>
    <property type="match status" value="1"/>
</dbReference>
<comment type="caution">
    <text evidence="9">The sequence shown here is derived from an EMBL/GenBank/DDBJ whole genome shotgun (WGS) entry which is preliminary data.</text>
</comment>
<dbReference type="Pfam" id="PF03478">
    <property type="entry name" value="Beta-prop_KIB1-4"/>
    <property type="match status" value="1"/>
</dbReference>
<evidence type="ECO:0000256" key="3">
    <source>
        <dbReference type="ARBA" id="ARBA00022750"/>
    </source>
</evidence>
<proteinExistence type="predicted"/>
<feature type="domain" description="Integrase catalytic" evidence="8">
    <location>
        <begin position="1068"/>
        <end position="1244"/>
    </location>
</feature>
<dbReference type="GO" id="GO:0015074">
    <property type="term" value="P:DNA integration"/>
    <property type="evidence" value="ECO:0007669"/>
    <property type="project" value="InterPro"/>
</dbReference>
<keyword evidence="3" id="KW-0064">Aspartyl protease</keyword>
<evidence type="ECO:0000256" key="6">
    <source>
        <dbReference type="SAM" id="MobiDB-lite"/>
    </source>
</evidence>
<dbReference type="Pfam" id="PF22936">
    <property type="entry name" value="Pol_BBD"/>
    <property type="match status" value="1"/>
</dbReference>
<dbReference type="Gene3D" id="4.10.60.10">
    <property type="entry name" value="Zinc finger, CCHC-type"/>
    <property type="match status" value="1"/>
</dbReference>
<dbReference type="InterPro" id="IPR036397">
    <property type="entry name" value="RNaseH_sf"/>
</dbReference>
<dbReference type="PROSITE" id="PS50158">
    <property type="entry name" value="ZF_CCHC"/>
    <property type="match status" value="1"/>
</dbReference>
<dbReference type="Pfam" id="PF13976">
    <property type="entry name" value="gag_pre-integrs"/>
    <property type="match status" value="1"/>
</dbReference>
<evidence type="ECO:0008006" key="11">
    <source>
        <dbReference type="Google" id="ProtNLM"/>
    </source>
</evidence>
<evidence type="ECO:0000256" key="1">
    <source>
        <dbReference type="ARBA" id="ARBA00022670"/>
    </source>
</evidence>
<dbReference type="PROSITE" id="PS50994">
    <property type="entry name" value="INTEGRASE"/>
    <property type="match status" value="1"/>
</dbReference>
<dbReference type="InterPro" id="IPR012337">
    <property type="entry name" value="RNaseH-like_sf"/>
</dbReference>
<dbReference type="GO" id="GO:0004190">
    <property type="term" value="F:aspartic-type endopeptidase activity"/>
    <property type="evidence" value="ECO:0007669"/>
    <property type="project" value="UniProtKB-KW"/>
</dbReference>
<feature type="compositionally biased region" description="Basic residues" evidence="6">
    <location>
        <begin position="807"/>
        <end position="820"/>
    </location>
</feature>